<name>A0AAV3RF41_LITER</name>
<gene>
    <name evidence="1" type="ORF">LIER_27820</name>
</gene>
<proteinExistence type="predicted"/>
<keyword evidence="2" id="KW-1185">Reference proteome</keyword>
<dbReference type="EMBL" id="BAABME010009071">
    <property type="protein sequence ID" value="GAA0174429.1"/>
    <property type="molecule type" value="Genomic_DNA"/>
</dbReference>
<organism evidence="1 2">
    <name type="scientific">Lithospermum erythrorhizon</name>
    <name type="common">Purple gromwell</name>
    <name type="synonym">Lithospermum officinale var. erythrorhizon</name>
    <dbReference type="NCBI Taxonomy" id="34254"/>
    <lineage>
        <taxon>Eukaryota</taxon>
        <taxon>Viridiplantae</taxon>
        <taxon>Streptophyta</taxon>
        <taxon>Embryophyta</taxon>
        <taxon>Tracheophyta</taxon>
        <taxon>Spermatophyta</taxon>
        <taxon>Magnoliopsida</taxon>
        <taxon>eudicotyledons</taxon>
        <taxon>Gunneridae</taxon>
        <taxon>Pentapetalae</taxon>
        <taxon>asterids</taxon>
        <taxon>lamiids</taxon>
        <taxon>Boraginales</taxon>
        <taxon>Boraginaceae</taxon>
        <taxon>Boraginoideae</taxon>
        <taxon>Lithospermeae</taxon>
        <taxon>Lithospermum</taxon>
    </lineage>
</organism>
<dbReference type="AlphaFoldDB" id="A0AAV3RF41"/>
<accession>A0AAV3RF41</accession>
<evidence type="ECO:0000313" key="1">
    <source>
        <dbReference type="EMBL" id="GAA0174429.1"/>
    </source>
</evidence>
<evidence type="ECO:0000313" key="2">
    <source>
        <dbReference type="Proteomes" id="UP001454036"/>
    </source>
</evidence>
<reference evidence="1 2" key="1">
    <citation type="submission" date="2024-01" db="EMBL/GenBank/DDBJ databases">
        <title>The complete chloroplast genome sequence of Lithospermum erythrorhizon: insights into the phylogenetic relationship among Boraginaceae species and the maternal lineages of purple gromwells.</title>
        <authorList>
            <person name="Okada T."/>
            <person name="Watanabe K."/>
        </authorList>
    </citation>
    <scope>NUCLEOTIDE SEQUENCE [LARGE SCALE GENOMIC DNA]</scope>
</reference>
<dbReference type="Proteomes" id="UP001454036">
    <property type="component" value="Unassembled WGS sequence"/>
</dbReference>
<protein>
    <submittedName>
        <fullName evidence="1">Uncharacterized protein</fullName>
    </submittedName>
</protein>
<comment type="caution">
    <text evidence="1">The sequence shown here is derived from an EMBL/GenBank/DDBJ whole genome shotgun (WGS) entry which is preliminary data.</text>
</comment>
<sequence length="87" mass="9631">MIEGKVCKLVIDSGSCENVVSEEAVKKLHVVHDGKCNTYSFMMNNTKITLIPRKDVSPKLPPPPSRKNLLVRKEFMSEALENGVSSS</sequence>